<name>A0A0D0A810_9AGAM</name>
<feature type="region of interest" description="Disordered" evidence="1">
    <location>
        <begin position="41"/>
        <end position="61"/>
    </location>
</feature>
<evidence type="ECO:0000256" key="1">
    <source>
        <dbReference type="SAM" id="MobiDB-lite"/>
    </source>
</evidence>
<organism evidence="2 3">
    <name type="scientific">Suillus luteus UH-Slu-Lm8-n1</name>
    <dbReference type="NCBI Taxonomy" id="930992"/>
    <lineage>
        <taxon>Eukaryota</taxon>
        <taxon>Fungi</taxon>
        <taxon>Dikarya</taxon>
        <taxon>Basidiomycota</taxon>
        <taxon>Agaricomycotina</taxon>
        <taxon>Agaricomycetes</taxon>
        <taxon>Agaricomycetidae</taxon>
        <taxon>Boletales</taxon>
        <taxon>Suillineae</taxon>
        <taxon>Suillaceae</taxon>
        <taxon>Suillus</taxon>
    </lineage>
</organism>
<dbReference type="Proteomes" id="UP000054485">
    <property type="component" value="Unassembled WGS sequence"/>
</dbReference>
<sequence>MWQHRIRPSHSPQASVKFHHSQGSTSFRFIIDTSLQRVVINHRTHGPNPGPTSRLSPYDLL</sequence>
<reference evidence="3" key="2">
    <citation type="submission" date="2015-01" db="EMBL/GenBank/DDBJ databases">
        <title>Evolutionary Origins and Diversification of the Mycorrhizal Mutualists.</title>
        <authorList>
            <consortium name="DOE Joint Genome Institute"/>
            <consortium name="Mycorrhizal Genomics Consortium"/>
            <person name="Kohler A."/>
            <person name="Kuo A."/>
            <person name="Nagy L.G."/>
            <person name="Floudas D."/>
            <person name="Copeland A."/>
            <person name="Barry K.W."/>
            <person name="Cichocki N."/>
            <person name="Veneault-Fourrey C."/>
            <person name="LaButti K."/>
            <person name="Lindquist E.A."/>
            <person name="Lipzen A."/>
            <person name="Lundell T."/>
            <person name="Morin E."/>
            <person name="Murat C."/>
            <person name="Riley R."/>
            <person name="Ohm R."/>
            <person name="Sun H."/>
            <person name="Tunlid A."/>
            <person name="Henrissat B."/>
            <person name="Grigoriev I.V."/>
            <person name="Hibbett D.S."/>
            <person name="Martin F."/>
        </authorList>
    </citation>
    <scope>NUCLEOTIDE SEQUENCE [LARGE SCALE GENOMIC DNA]</scope>
    <source>
        <strain evidence="3">UH-Slu-Lm8-n1</strain>
    </source>
</reference>
<dbReference type="InParanoid" id="A0A0D0A810"/>
<dbReference type="EMBL" id="KN835430">
    <property type="protein sequence ID" value="KIK37776.1"/>
    <property type="molecule type" value="Genomic_DNA"/>
</dbReference>
<dbReference type="AlphaFoldDB" id="A0A0D0A810"/>
<reference evidence="2 3" key="1">
    <citation type="submission" date="2014-04" db="EMBL/GenBank/DDBJ databases">
        <authorList>
            <consortium name="DOE Joint Genome Institute"/>
            <person name="Kuo A."/>
            <person name="Ruytinx J."/>
            <person name="Rineau F."/>
            <person name="Colpaert J."/>
            <person name="Kohler A."/>
            <person name="Nagy L.G."/>
            <person name="Floudas D."/>
            <person name="Copeland A."/>
            <person name="Barry K.W."/>
            <person name="Cichocki N."/>
            <person name="Veneault-Fourrey C."/>
            <person name="LaButti K."/>
            <person name="Lindquist E.A."/>
            <person name="Lipzen A."/>
            <person name="Lundell T."/>
            <person name="Morin E."/>
            <person name="Murat C."/>
            <person name="Sun H."/>
            <person name="Tunlid A."/>
            <person name="Henrissat B."/>
            <person name="Grigoriev I.V."/>
            <person name="Hibbett D.S."/>
            <person name="Martin F."/>
            <person name="Nordberg H.P."/>
            <person name="Cantor M.N."/>
            <person name="Hua S.X."/>
        </authorList>
    </citation>
    <scope>NUCLEOTIDE SEQUENCE [LARGE SCALE GENOMIC DNA]</scope>
    <source>
        <strain evidence="2 3">UH-Slu-Lm8-n1</strain>
    </source>
</reference>
<keyword evidence="3" id="KW-1185">Reference proteome</keyword>
<evidence type="ECO:0000313" key="3">
    <source>
        <dbReference type="Proteomes" id="UP000054485"/>
    </source>
</evidence>
<feature type="region of interest" description="Disordered" evidence="1">
    <location>
        <begin position="1"/>
        <end position="22"/>
    </location>
</feature>
<accession>A0A0D0A810</accession>
<protein>
    <submittedName>
        <fullName evidence="2">Uncharacterized protein</fullName>
    </submittedName>
</protein>
<proteinExistence type="predicted"/>
<dbReference type="HOGENOM" id="CLU_2924256_0_0_1"/>
<evidence type="ECO:0000313" key="2">
    <source>
        <dbReference type="EMBL" id="KIK37776.1"/>
    </source>
</evidence>
<gene>
    <name evidence="2" type="ORF">CY34DRAFT_810040</name>
</gene>